<dbReference type="GO" id="GO:0004803">
    <property type="term" value="F:transposase activity"/>
    <property type="evidence" value="ECO:0007669"/>
    <property type="project" value="InterPro"/>
</dbReference>
<dbReference type="InterPro" id="IPR002559">
    <property type="entry name" value="Transposase_11"/>
</dbReference>
<reference evidence="2 3" key="1">
    <citation type="submission" date="2020-08" db="EMBL/GenBank/DDBJ databases">
        <title>Genomic Encyclopedia of Type Strains, Phase IV (KMG-IV): sequencing the most valuable type-strain genomes for metagenomic binning, comparative biology and taxonomic classification.</title>
        <authorList>
            <person name="Goeker M."/>
        </authorList>
    </citation>
    <scope>NUCLEOTIDE SEQUENCE [LARGE SCALE GENOMIC DNA]</scope>
    <source>
        <strain evidence="2 3">DSM 102189</strain>
    </source>
</reference>
<keyword evidence="3" id="KW-1185">Reference proteome</keyword>
<protein>
    <submittedName>
        <fullName evidence="2">Transposase</fullName>
    </submittedName>
</protein>
<name>A0A841L962_9SPHN</name>
<dbReference type="Pfam" id="PF01609">
    <property type="entry name" value="DDE_Tnp_1"/>
    <property type="match status" value="1"/>
</dbReference>
<dbReference type="EMBL" id="JACIIV010000028">
    <property type="protein sequence ID" value="MBB6228960.1"/>
    <property type="molecule type" value="Genomic_DNA"/>
</dbReference>
<evidence type="ECO:0000259" key="1">
    <source>
        <dbReference type="Pfam" id="PF01609"/>
    </source>
</evidence>
<proteinExistence type="predicted"/>
<evidence type="ECO:0000313" key="2">
    <source>
        <dbReference type="EMBL" id="MBB6228960.1"/>
    </source>
</evidence>
<comment type="caution">
    <text evidence="2">The sequence shown here is derived from an EMBL/GenBank/DDBJ whole genome shotgun (WGS) entry which is preliminary data.</text>
</comment>
<sequence length="118" mass="13501">MTAGQAHDGQIVDTLLDHLGPRTIVLADKAYDADRIREMIHDQGATPNIPPKSNRKWKPCFSKRLIPTHERKRPWRVTLSRNWRLRRAMGRAGGFAKRSCSRCRAIGPTYYPLGVPRL</sequence>
<dbReference type="AlphaFoldDB" id="A0A841L962"/>
<organism evidence="2 3">
    <name type="scientific">Polymorphobacter multimanifer</name>
    <dbReference type="NCBI Taxonomy" id="1070431"/>
    <lineage>
        <taxon>Bacteria</taxon>
        <taxon>Pseudomonadati</taxon>
        <taxon>Pseudomonadota</taxon>
        <taxon>Alphaproteobacteria</taxon>
        <taxon>Sphingomonadales</taxon>
        <taxon>Sphingosinicellaceae</taxon>
        <taxon>Polymorphobacter</taxon>
    </lineage>
</organism>
<evidence type="ECO:0000313" key="3">
    <source>
        <dbReference type="Proteomes" id="UP000538147"/>
    </source>
</evidence>
<dbReference type="GO" id="GO:0006313">
    <property type="term" value="P:DNA transposition"/>
    <property type="evidence" value="ECO:0007669"/>
    <property type="project" value="InterPro"/>
</dbReference>
<dbReference type="GO" id="GO:0003677">
    <property type="term" value="F:DNA binding"/>
    <property type="evidence" value="ECO:0007669"/>
    <property type="project" value="InterPro"/>
</dbReference>
<gene>
    <name evidence="2" type="ORF">FHS79_003158</name>
</gene>
<dbReference type="Proteomes" id="UP000538147">
    <property type="component" value="Unassembled WGS sequence"/>
</dbReference>
<feature type="domain" description="Transposase IS4-like" evidence="1">
    <location>
        <begin position="2"/>
        <end position="84"/>
    </location>
</feature>
<accession>A0A841L962</accession>